<name>A0A934JJV8_9GAMM</name>
<dbReference type="PANTHER" id="PTHR30086">
    <property type="entry name" value="ARGININE EXPORTER PROTEIN ARGO"/>
    <property type="match status" value="1"/>
</dbReference>
<evidence type="ECO:0000256" key="6">
    <source>
        <dbReference type="SAM" id="Phobius"/>
    </source>
</evidence>
<feature type="transmembrane region" description="Helical" evidence="6">
    <location>
        <begin position="41"/>
        <end position="66"/>
    </location>
</feature>
<dbReference type="Pfam" id="PF01810">
    <property type="entry name" value="LysE"/>
    <property type="match status" value="1"/>
</dbReference>
<accession>A0A934JJV8</accession>
<evidence type="ECO:0000256" key="2">
    <source>
        <dbReference type="ARBA" id="ARBA00022475"/>
    </source>
</evidence>
<keyword evidence="3 6" id="KW-0812">Transmembrane</keyword>
<dbReference type="Proteomes" id="UP000628710">
    <property type="component" value="Unassembled WGS sequence"/>
</dbReference>
<comment type="subcellular location">
    <subcellularLocation>
        <location evidence="1">Cell membrane</location>
        <topology evidence="1">Multi-pass membrane protein</topology>
    </subcellularLocation>
</comment>
<keyword evidence="8" id="KW-1185">Reference proteome</keyword>
<reference evidence="7" key="1">
    <citation type="submission" date="2020-12" db="EMBL/GenBank/DDBJ databases">
        <title>Marinomonas arctica sp. nov., a psychrotolerant bacterium isolated from the Arctic.</title>
        <authorList>
            <person name="Zhang Y."/>
        </authorList>
    </citation>
    <scope>NUCLEOTIDE SEQUENCE</scope>
    <source>
        <strain evidence="7">C1424</strain>
    </source>
</reference>
<dbReference type="PANTHER" id="PTHR30086:SF20">
    <property type="entry name" value="ARGININE EXPORTER PROTEIN ARGO-RELATED"/>
    <property type="match status" value="1"/>
</dbReference>
<dbReference type="InterPro" id="IPR001123">
    <property type="entry name" value="LeuE-type"/>
</dbReference>
<evidence type="ECO:0000256" key="1">
    <source>
        <dbReference type="ARBA" id="ARBA00004651"/>
    </source>
</evidence>
<keyword evidence="4 6" id="KW-1133">Transmembrane helix</keyword>
<dbReference type="EMBL" id="JAEMNX010000005">
    <property type="protein sequence ID" value="MBJ7537450.1"/>
    <property type="molecule type" value="Genomic_DNA"/>
</dbReference>
<evidence type="ECO:0000313" key="7">
    <source>
        <dbReference type="EMBL" id="MBJ7537450.1"/>
    </source>
</evidence>
<evidence type="ECO:0000256" key="5">
    <source>
        <dbReference type="ARBA" id="ARBA00023136"/>
    </source>
</evidence>
<evidence type="ECO:0000313" key="8">
    <source>
        <dbReference type="Proteomes" id="UP000628710"/>
    </source>
</evidence>
<sequence length="208" mass="22021">MLDYQTVLTYLAILLGFVFIPGPAMLLTLARASGSGARVGIATGLGIAVGDLLHTLMAVVGVSAIIMTSAVLFSVVKFLGAGYLIYLGIRAFIEKVDHGAVLASNQITSKVAFRQAVLAEVLNPKSALFFMAFLPHFVNPDNGFVALQLLELGVLFVLVGLLGTVVVAFSAGWIGSLLRRNPAIARWQGKFVGSIYCLLGARLAIQDK</sequence>
<dbReference type="GO" id="GO:0015171">
    <property type="term" value="F:amino acid transmembrane transporter activity"/>
    <property type="evidence" value="ECO:0007669"/>
    <property type="project" value="TreeGrafter"/>
</dbReference>
<dbReference type="RefSeq" id="WP_199467582.1">
    <property type="nucleotide sequence ID" value="NZ_JAEMNX010000005.1"/>
</dbReference>
<feature type="transmembrane region" description="Helical" evidence="6">
    <location>
        <begin position="154"/>
        <end position="178"/>
    </location>
</feature>
<organism evidence="7 8">
    <name type="scientific">Marinomonas transparens</name>
    <dbReference type="NCBI Taxonomy" id="2795388"/>
    <lineage>
        <taxon>Bacteria</taxon>
        <taxon>Pseudomonadati</taxon>
        <taxon>Pseudomonadota</taxon>
        <taxon>Gammaproteobacteria</taxon>
        <taxon>Oceanospirillales</taxon>
        <taxon>Oceanospirillaceae</taxon>
        <taxon>Marinomonas</taxon>
    </lineage>
</organism>
<feature type="transmembrane region" description="Helical" evidence="6">
    <location>
        <begin position="6"/>
        <end position="29"/>
    </location>
</feature>
<dbReference type="GO" id="GO:0005886">
    <property type="term" value="C:plasma membrane"/>
    <property type="evidence" value="ECO:0007669"/>
    <property type="project" value="UniProtKB-SubCell"/>
</dbReference>
<keyword evidence="2" id="KW-1003">Cell membrane</keyword>
<protein>
    <submittedName>
        <fullName evidence="7">LysE family translocator</fullName>
    </submittedName>
</protein>
<dbReference type="AlphaFoldDB" id="A0A934JJV8"/>
<feature type="transmembrane region" description="Helical" evidence="6">
    <location>
        <begin position="72"/>
        <end position="93"/>
    </location>
</feature>
<evidence type="ECO:0000256" key="4">
    <source>
        <dbReference type="ARBA" id="ARBA00022989"/>
    </source>
</evidence>
<gene>
    <name evidence="7" type="ORF">I8J31_07105</name>
</gene>
<keyword evidence="5 6" id="KW-0472">Membrane</keyword>
<dbReference type="PIRSF" id="PIRSF006324">
    <property type="entry name" value="LeuE"/>
    <property type="match status" value="1"/>
</dbReference>
<comment type="caution">
    <text evidence="7">The sequence shown here is derived from an EMBL/GenBank/DDBJ whole genome shotgun (WGS) entry which is preliminary data.</text>
</comment>
<proteinExistence type="predicted"/>
<evidence type="ECO:0000256" key="3">
    <source>
        <dbReference type="ARBA" id="ARBA00022692"/>
    </source>
</evidence>